<evidence type="ECO:0000313" key="2">
    <source>
        <dbReference type="Proteomes" id="UP000814140"/>
    </source>
</evidence>
<accession>A0ACB8SU73</accession>
<proteinExistence type="predicted"/>
<reference evidence="1" key="2">
    <citation type="journal article" date="2022" name="New Phytol.">
        <title>Evolutionary transition to the ectomycorrhizal habit in the genomes of a hyperdiverse lineage of mushroom-forming fungi.</title>
        <authorList>
            <person name="Looney B."/>
            <person name="Miyauchi S."/>
            <person name="Morin E."/>
            <person name="Drula E."/>
            <person name="Courty P.E."/>
            <person name="Kohler A."/>
            <person name="Kuo A."/>
            <person name="LaButti K."/>
            <person name="Pangilinan J."/>
            <person name="Lipzen A."/>
            <person name="Riley R."/>
            <person name="Andreopoulos W."/>
            <person name="He G."/>
            <person name="Johnson J."/>
            <person name="Nolan M."/>
            <person name="Tritt A."/>
            <person name="Barry K.W."/>
            <person name="Grigoriev I.V."/>
            <person name="Nagy L.G."/>
            <person name="Hibbett D."/>
            <person name="Henrissat B."/>
            <person name="Matheny P.B."/>
            <person name="Labbe J."/>
            <person name="Martin F.M."/>
        </authorList>
    </citation>
    <scope>NUCLEOTIDE SEQUENCE</scope>
    <source>
        <strain evidence="1">HHB10654</strain>
    </source>
</reference>
<organism evidence="1 2">
    <name type="scientific">Artomyces pyxidatus</name>
    <dbReference type="NCBI Taxonomy" id="48021"/>
    <lineage>
        <taxon>Eukaryota</taxon>
        <taxon>Fungi</taxon>
        <taxon>Dikarya</taxon>
        <taxon>Basidiomycota</taxon>
        <taxon>Agaricomycotina</taxon>
        <taxon>Agaricomycetes</taxon>
        <taxon>Russulales</taxon>
        <taxon>Auriscalpiaceae</taxon>
        <taxon>Artomyces</taxon>
    </lineage>
</organism>
<evidence type="ECO:0000313" key="1">
    <source>
        <dbReference type="EMBL" id="KAI0059793.1"/>
    </source>
</evidence>
<keyword evidence="2" id="KW-1185">Reference proteome</keyword>
<gene>
    <name evidence="1" type="ORF">BV25DRAFT_1808342</name>
</gene>
<comment type="caution">
    <text evidence="1">The sequence shown here is derived from an EMBL/GenBank/DDBJ whole genome shotgun (WGS) entry which is preliminary data.</text>
</comment>
<name>A0ACB8SU73_9AGAM</name>
<reference evidence="1" key="1">
    <citation type="submission" date="2021-03" db="EMBL/GenBank/DDBJ databases">
        <authorList>
            <consortium name="DOE Joint Genome Institute"/>
            <person name="Ahrendt S."/>
            <person name="Looney B.P."/>
            <person name="Miyauchi S."/>
            <person name="Morin E."/>
            <person name="Drula E."/>
            <person name="Courty P.E."/>
            <person name="Chicoki N."/>
            <person name="Fauchery L."/>
            <person name="Kohler A."/>
            <person name="Kuo A."/>
            <person name="Labutti K."/>
            <person name="Pangilinan J."/>
            <person name="Lipzen A."/>
            <person name="Riley R."/>
            <person name="Andreopoulos W."/>
            <person name="He G."/>
            <person name="Johnson J."/>
            <person name="Barry K.W."/>
            <person name="Grigoriev I.V."/>
            <person name="Nagy L."/>
            <person name="Hibbett D."/>
            <person name="Henrissat B."/>
            <person name="Matheny P.B."/>
            <person name="Labbe J."/>
            <person name="Martin F."/>
        </authorList>
    </citation>
    <scope>NUCLEOTIDE SEQUENCE</scope>
    <source>
        <strain evidence="1">HHB10654</strain>
    </source>
</reference>
<dbReference type="EMBL" id="MU277223">
    <property type="protein sequence ID" value="KAI0059793.1"/>
    <property type="molecule type" value="Genomic_DNA"/>
</dbReference>
<dbReference type="Proteomes" id="UP000814140">
    <property type="component" value="Unassembled WGS sequence"/>
</dbReference>
<protein>
    <submittedName>
        <fullName evidence="1">Uncharacterized protein</fullName>
    </submittedName>
</protein>
<sequence>FLPIWARGIPVVISHVNRQFQGTWTPAYFSDNFGSNPVKLTDCETEEEVNATVAEFFDSFGSYHANPHHPGKDWPPNADFEAIFPELHDAFKFGVPVQDYTRPDGVCNLISHFPMSSVKPDIGPKLYNAYGTEQIDARHGSTRLHLDVTGAINIALSVGNSGAGEAGGALWHIFAREDVTGLRAFLRTVQSTPEIGDPIHNQSIYLTPSMLESLARDHNIRPFTIRQRVWDAVFIPAGCPHQVSNETDTIKIACDFLSVEDVAASIRVASELRMQRLARGFGDDVLQLTNCLWYAWLSLRHHQAKQTLDDRVDALRLKRKKRRERQAMRLRVPTSDHGFECPFCPMETWYSQTGLVDHT</sequence>
<feature type="non-terminal residue" evidence="1">
    <location>
        <position position="1"/>
    </location>
</feature>